<dbReference type="PANTHER" id="PTHR45663:SF11">
    <property type="entry name" value="GEO12009P1"/>
    <property type="match status" value="1"/>
</dbReference>
<dbReference type="Proteomes" id="UP001595617">
    <property type="component" value="Unassembled WGS sequence"/>
</dbReference>
<sequence>MTDSPYIIHVTEQSFVADIIEQSQRVPVLVDFWADWCAPCKNLMPILEKLAVAGKGRFILAKVNADEQPGITAQFGVRSLPTVALIKDGAVAGHFMGAKPESEVAAFLDEHLGAAEEPLNLTIEALWAAGAYDDALNLLQQHLNADPENAEAIALLVLTLGKSGALDDAQAVIAQLTDEQKNQAPVKAALQAIAVQVKAAEYGDLPVLEASYAADPSPASAHALAMALAAHEDYERAFELLLSILRQDIGWNNNQARQDIQALFATCPNKGWVAKYQRKLMTLLF</sequence>
<organism evidence="6 7">
    <name type="scientific">Saccharospirillum mangrovi</name>
    <dbReference type="NCBI Taxonomy" id="2161747"/>
    <lineage>
        <taxon>Bacteria</taxon>
        <taxon>Pseudomonadati</taxon>
        <taxon>Pseudomonadota</taxon>
        <taxon>Gammaproteobacteria</taxon>
        <taxon>Oceanospirillales</taxon>
        <taxon>Saccharospirillaceae</taxon>
        <taxon>Saccharospirillum</taxon>
    </lineage>
</organism>
<gene>
    <name evidence="6" type="ORF">ACFOOG_06285</name>
</gene>
<dbReference type="Gene3D" id="1.25.40.10">
    <property type="entry name" value="Tetratricopeptide repeat domain"/>
    <property type="match status" value="2"/>
</dbReference>
<comment type="caution">
    <text evidence="6">The sequence shown here is derived from an EMBL/GenBank/DDBJ whole genome shotgun (WGS) entry which is preliminary data.</text>
</comment>
<accession>A0ABV7ZV54</accession>
<reference evidence="7" key="1">
    <citation type="journal article" date="2019" name="Int. J. Syst. Evol. Microbiol.">
        <title>The Global Catalogue of Microorganisms (GCM) 10K type strain sequencing project: providing services to taxonomists for standard genome sequencing and annotation.</title>
        <authorList>
            <consortium name="The Broad Institute Genomics Platform"/>
            <consortium name="The Broad Institute Genome Sequencing Center for Infectious Disease"/>
            <person name="Wu L."/>
            <person name="Ma J."/>
        </authorList>
    </citation>
    <scope>NUCLEOTIDE SEQUENCE [LARGE SCALE GENOMIC DNA]</scope>
    <source>
        <strain evidence="7">IBRC 10765</strain>
    </source>
</reference>
<name>A0ABV7ZV54_9GAMM</name>
<dbReference type="InterPro" id="IPR011990">
    <property type="entry name" value="TPR-like_helical_dom_sf"/>
</dbReference>
<keyword evidence="4" id="KW-0676">Redox-active center</keyword>
<evidence type="ECO:0000256" key="4">
    <source>
        <dbReference type="ARBA" id="ARBA00023284"/>
    </source>
</evidence>
<evidence type="ECO:0000313" key="7">
    <source>
        <dbReference type="Proteomes" id="UP001595617"/>
    </source>
</evidence>
<keyword evidence="2" id="KW-0249">Electron transport</keyword>
<evidence type="ECO:0000259" key="5">
    <source>
        <dbReference type="PROSITE" id="PS51352"/>
    </source>
</evidence>
<dbReference type="InterPro" id="IPR013766">
    <property type="entry name" value="Thioredoxin_domain"/>
</dbReference>
<dbReference type="SUPFAM" id="SSF52833">
    <property type="entry name" value="Thioredoxin-like"/>
    <property type="match status" value="1"/>
</dbReference>
<dbReference type="CDD" id="cd02956">
    <property type="entry name" value="ybbN"/>
    <property type="match status" value="1"/>
</dbReference>
<dbReference type="PROSITE" id="PS51352">
    <property type="entry name" value="THIOREDOXIN_2"/>
    <property type="match status" value="1"/>
</dbReference>
<evidence type="ECO:0000256" key="1">
    <source>
        <dbReference type="ARBA" id="ARBA00022448"/>
    </source>
</evidence>
<dbReference type="EMBL" id="JBHRYR010000002">
    <property type="protein sequence ID" value="MFC3852438.1"/>
    <property type="molecule type" value="Genomic_DNA"/>
</dbReference>
<evidence type="ECO:0000256" key="2">
    <source>
        <dbReference type="ARBA" id="ARBA00022982"/>
    </source>
</evidence>
<protein>
    <submittedName>
        <fullName evidence="6">Tetratricopeptide repeat protein</fullName>
    </submittedName>
</protein>
<dbReference type="Pfam" id="PF00085">
    <property type="entry name" value="Thioredoxin"/>
    <property type="match status" value="1"/>
</dbReference>
<keyword evidence="3" id="KW-1015">Disulfide bond</keyword>
<evidence type="ECO:0000313" key="6">
    <source>
        <dbReference type="EMBL" id="MFC3852438.1"/>
    </source>
</evidence>
<proteinExistence type="predicted"/>
<dbReference type="Pfam" id="PF14561">
    <property type="entry name" value="TPR_20"/>
    <property type="match status" value="1"/>
</dbReference>
<dbReference type="RefSeq" id="WP_380694565.1">
    <property type="nucleotide sequence ID" value="NZ_JBHRYR010000002.1"/>
</dbReference>
<dbReference type="Pfam" id="PF14559">
    <property type="entry name" value="TPR_19"/>
    <property type="match status" value="1"/>
</dbReference>
<dbReference type="Gene3D" id="3.40.30.10">
    <property type="entry name" value="Glutaredoxin"/>
    <property type="match status" value="1"/>
</dbReference>
<keyword evidence="7" id="KW-1185">Reference proteome</keyword>
<dbReference type="PRINTS" id="PR00421">
    <property type="entry name" value="THIOREDOXIN"/>
</dbReference>
<feature type="domain" description="Thioredoxin" evidence="5">
    <location>
        <begin position="1"/>
        <end position="113"/>
    </location>
</feature>
<dbReference type="InterPro" id="IPR017937">
    <property type="entry name" value="Thioredoxin_CS"/>
</dbReference>
<dbReference type="PANTHER" id="PTHR45663">
    <property type="entry name" value="GEO12009P1"/>
    <property type="match status" value="1"/>
</dbReference>
<dbReference type="SUPFAM" id="SSF48452">
    <property type="entry name" value="TPR-like"/>
    <property type="match status" value="1"/>
</dbReference>
<keyword evidence="1" id="KW-0813">Transport</keyword>
<dbReference type="InterPro" id="IPR036249">
    <property type="entry name" value="Thioredoxin-like_sf"/>
</dbReference>
<evidence type="ECO:0000256" key="3">
    <source>
        <dbReference type="ARBA" id="ARBA00023157"/>
    </source>
</evidence>
<dbReference type="PROSITE" id="PS00194">
    <property type="entry name" value="THIOREDOXIN_1"/>
    <property type="match status" value="1"/>
</dbReference>